<evidence type="ECO:0000313" key="2">
    <source>
        <dbReference type="EMBL" id="KAB3530457.1"/>
    </source>
</evidence>
<dbReference type="EMBL" id="WBZB01000018">
    <property type="protein sequence ID" value="KAB3530457.1"/>
    <property type="molecule type" value="Genomic_DNA"/>
</dbReference>
<name>A0A833M9P8_9FIRM</name>
<gene>
    <name evidence="2" type="ORF">F8153_07015</name>
</gene>
<evidence type="ECO:0000259" key="1">
    <source>
        <dbReference type="Pfam" id="PF00149"/>
    </source>
</evidence>
<feature type="domain" description="Calcineurin-like phosphoesterase" evidence="1">
    <location>
        <begin position="3"/>
        <end position="196"/>
    </location>
</feature>
<dbReference type="GO" id="GO:0016787">
    <property type="term" value="F:hydrolase activity"/>
    <property type="evidence" value="ECO:0007669"/>
    <property type="project" value="InterPro"/>
</dbReference>
<dbReference type="Proteomes" id="UP000465601">
    <property type="component" value="Unassembled WGS sequence"/>
</dbReference>
<dbReference type="AlphaFoldDB" id="A0A833M9P8"/>
<organism evidence="2 3">
    <name type="scientific">Alkaliphilus serpentinus</name>
    <dbReference type="NCBI Taxonomy" id="1482731"/>
    <lineage>
        <taxon>Bacteria</taxon>
        <taxon>Bacillati</taxon>
        <taxon>Bacillota</taxon>
        <taxon>Clostridia</taxon>
        <taxon>Peptostreptococcales</taxon>
        <taxon>Natronincolaceae</taxon>
        <taxon>Alkaliphilus</taxon>
    </lineage>
</organism>
<dbReference type="PANTHER" id="PTHR31302">
    <property type="entry name" value="TRANSMEMBRANE PROTEIN WITH METALLOPHOSPHOESTERASE DOMAIN-RELATED"/>
    <property type="match status" value="1"/>
</dbReference>
<accession>A0A833M9P8</accession>
<dbReference type="OrthoDB" id="8610138at2"/>
<comment type="caution">
    <text evidence="2">The sequence shown here is derived from an EMBL/GenBank/DDBJ whole genome shotgun (WGS) entry which is preliminary data.</text>
</comment>
<dbReference type="InterPro" id="IPR014578">
    <property type="entry name" value="Pesterase_CT488"/>
</dbReference>
<keyword evidence="3" id="KW-1185">Reference proteome</keyword>
<dbReference type="PANTHER" id="PTHR31302:SF22">
    <property type="entry name" value="PHOSPHOESTERASE"/>
    <property type="match status" value="1"/>
</dbReference>
<dbReference type="SUPFAM" id="SSF56300">
    <property type="entry name" value="Metallo-dependent phosphatases"/>
    <property type="match status" value="1"/>
</dbReference>
<evidence type="ECO:0000313" key="3">
    <source>
        <dbReference type="Proteomes" id="UP000465601"/>
    </source>
</evidence>
<dbReference type="InterPro" id="IPR004843">
    <property type="entry name" value="Calcineurin-like_PHP"/>
</dbReference>
<reference evidence="2 3" key="1">
    <citation type="submission" date="2019-10" db="EMBL/GenBank/DDBJ databases">
        <title>Alkaliphilus serpentinus sp. nov. and Alkaliphilus pronyensis sp. nov., two novel anaerobic alkaliphilic species isolated from the serpentinized-hosted hydrothermal field of the Prony Bay (New Caledonia).</title>
        <authorList>
            <person name="Postec A."/>
        </authorList>
    </citation>
    <scope>NUCLEOTIDE SEQUENCE [LARGE SCALE GENOMIC DNA]</scope>
    <source>
        <strain evidence="2 3">LacT</strain>
    </source>
</reference>
<dbReference type="RefSeq" id="WP_151865669.1">
    <property type="nucleotide sequence ID" value="NZ_WBZB01000018.1"/>
</dbReference>
<dbReference type="InterPro" id="IPR029052">
    <property type="entry name" value="Metallo-depent_PP-like"/>
</dbReference>
<proteinExistence type="predicted"/>
<dbReference type="InterPro" id="IPR051158">
    <property type="entry name" value="Metallophosphoesterase_sf"/>
</dbReference>
<protein>
    <submittedName>
        <fullName evidence="2">Serine/threonine protein phosphatase</fullName>
    </submittedName>
</protein>
<sequence length="230" mass="27196">MALYAIADLHLSGSSQKPMDIFGSHWFLHHEKIKENWLAHVTDEDTVLIAGDISWSMKLNEAIVDLDWINNLPGRKILIRGNHDYWWSSISKLNSLYEEMHFLQNNFYTYQDYGICGSRGWICPNDYKFTKDDEKIYLREINRLKFSLEAARKHHHQKLIVMLHYPPTNDLHEASLFTRLFEEYEVEKVIYGHLHGEESYHGGLKGIVNHVEYHLVSCDYLDFKLKKLLE</sequence>
<dbReference type="Pfam" id="PF00149">
    <property type="entry name" value="Metallophos"/>
    <property type="match status" value="1"/>
</dbReference>
<dbReference type="PIRSF" id="PIRSF033094">
    <property type="entry name" value="Pesterase_CT488"/>
    <property type="match status" value="1"/>
</dbReference>
<dbReference type="Gene3D" id="3.60.21.10">
    <property type="match status" value="1"/>
</dbReference>